<feature type="transmembrane region" description="Helical" evidence="9">
    <location>
        <begin position="47"/>
        <end position="64"/>
    </location>
</feature>
<feature type="transmembrane region" description="Helical" evidence="9">
    <location>
        <begin position="416"/>
        <end position="436"/>
    </location>
</feature>
<feature type="compositionally biased region" description="Gly residues" evidence="8">
    <location>
        <begin position="588"/>
        <end position="614"/>
    </location>
</feature>
<dbReference type="RefSeq" id="WP_387342729.1">
    <property type="nucleotide sequence ID" value="NZ_JBIAXI010000008.1"/>
</dbReference>
<feature type="domain" description="Putative mannosyltransferase YkcA/B-like C-terminal" evidence="11">
    <location>
        <begin position="620"/>
        <end position="705"/>
    </location>
</feature>
<keyword evidence="7 9" id="KW-0472">Membrane</keyword>
<gene>
    <name evidence="12" type="ORF">ACFY05_16155</name>
</gene>
<evidence type="ECO:0000313" key="12">
    <source>
        <dbReference type="EMBL" id="MFF4774388.1"/>
    </source>
</evidence>
<dbReference type="InterPro" id="IPR050297">
    <property type="entry name" value="LipidA_mod_glycosyltrf_83"/>
</dbReference>
<feature type="region of interest" description="Disordered" evidence="8">
    <location>
        <begin position="1"/>
        <end position="23"/>
    </location>
</feature>
<feature type="transmembrane region" description="Helical" evidence="9">
    <location>
        <begin position="249"/>
        <end position="267"/>
    </location>
</feature>
<sequence>MSASHITPAVTAPGAPARRRAVPPPAYGRMRRLLLGRPEDPRWARPALWAVLVLAAVLHTWALGANGYANEYYAAAVYSGTRSWTAFFFGALDAGSFITVDKPPLALWVMGLSARIFGFGTWSMLLPQAAAGVASVAVLHSAVRRSLAGAAGHPAALVAALVMTLTPITVAIDRDNNPDTVLVLLLVAAAWFCLEAVRDGRTRTLVVAAVLVGLAFNAKMLQAYLVVPAFALTYLYAAPGSLLRRTGRLLAAGVALAVASAWWMVVVDLWPEGSRPYIGGSTDNTVWDLVIGYNGLGRIFGGGGRGGFGQGGFGQGGFRQGGSFGGEAGAGRLFNDILAGQISWLIPFAAIALVAGLVLTTRRLSPGVPAPGMGTVTMLRPGRRYLPRAALLLWGGWLLVHYAVFSFSEGTFHPYYSTAMAPAIAALTGLGGVLMWRARRASRVWGCVLAAAVAVTGAWSFAVLRRTPEFVPWLPWAVVGTTVAAVLGIAAAVFGARRVAAAGLTAGLLAALAGPAAYAVTPLGARVNGTNPTAGPVTGRGAGFPGGPGGGPGGGFRGGFPGGPEQGTDDRLEGRYGGPSASDIPGGPDFGGAPGGPDLGDALGGPGFGGGPGGRVDEAMTAYLERNQGGATWLVAVASAQSASSLILSTGRPVIAMGGFTGGDPAMTVAKLKEYAADGRLKYVLLGGEGPRAGSSDVTAWVKANGTPVAASEYGGADGEASLYRLN</sequence>
<evidence type="ECO:0000313" key="13">
    <source>
        <dbReference type="Proteomes" id="UP001602119"/>
    </source>
</evidence>
<comment type="subcellular location">
    <subcellularLocation>
        <location evidence="1">Cell membrane</location>
        <topology evidence="1">Multi-pass membrane protein</topology>
    </subcellularLocation>
</comment>
<keyword evidence="3" id="KW-0328">Glycosyltransferase</keyword>
<dbReference type="Pfam" id="PF13231">
    <property type="entry name" value="PMT_2"/>
    <property type="match status" value="1"/>
</dbReference>
<evidence type="ECO:0000256" key="4">
    <source>
        <dbReference type="ARBA" id="ARBA00022679"/>
    </source>
</evidence>
<feature type="transmembrane region" description="Helical" evidence="9">
    <location>
        <begin position="342"/>
        <end position="364"/>
    </location>
</feature>
<evidence type="ECO:0000256" key="3">
    <source>
        <dbReference type="ARBA" id="ARBA00022676"/>
    </source>
</evidence>
<evidence type="ECO:0000256" key="8">
    <source>
        <dbReference type="SAM" id="MobiDB-lite"/>
    </source>
</evidence>
<protein>
    <submittedName>
        <fullName evidence="12">Glycosyltransferase family 39 protein</fullName>
    </submittedName>
</protein>
<feature type="domain" description="Glycosyltransferase RgtA/B/C/D-like" evidence="10">
    <location>
        <begin position="101"/>
        <end position="263"/>
    </location>
</feature>
<feature type="transmembrane region" description="Helical" evidence="9">
    <location>
        <begin position="151"/>
        <end position="172"/>
    </location>
</feature>
<feature type="transmembrane region" description="Helical" evidence="9">
    <location>
        <begin position="473"/>
        <end position="494"/>
    </location>
</feature>
<comment type="caution">
    <text evidence="12">The sequence shown here is derived from an EMBL/GenBank/DDBJ whole genome shotgun (WGS) entry which is preliminary data.</text>
</comment>
<feature type="transmembrane region" description="Helical" evidence="9">
    <location>
        <begin position="204"/>
        <end position="237"/>
    </location>
</feature>
<dbReference type="Proteomes" id="UP001602119">
    <property type="component" value="Unassembled WGS sequence"/>
</dbReference>
<feature type="compositionally biased region" description="Low complexity" evidence="8">
    <location>
        <begin position="7"/>
        <end position="16"/>
    </location>
</feature>
<dbReference type="PANTHER" id="PTHR33908:SF3">
    <property type="entry name" value="UNDECAPRENYL PHOSPHATE-ALPHA-4-AMINO-4-DEOXY-L-ARABINOSE ARABINOSYL TRANSFERASE"/>
    <property type="match status" value="1"/>
</dbReference>
<dbReference type="InterPro" id="IPR038731">
    <property type="entry name" value="RgtA/B/C-like"/>
</dbReference>
<feature type="transmembrane region" description="Helical" evidence="9">
    <location>
        <begin position="84"/>
        <end position="100"/>
    </location>
</feature>
<reference evidence="12 13" key="1">
    <citation type="submission" date="2024-10" db="EMBL/GenBank/DDBJ databases">
        <title>The Natural Products Discovery Center: Release of the First 8490 Sequenced Strains for Exploring Actinobacteria Biosynthetic Diversity.</title>
        <authorList>
            <person name="Kalkreuter E."/>
            <person name="Kautsar S.A."/>
            <person name="Yang D."/>
            <person name="Bader C.D."/>
            <person name="Teijaro C.N."/>
            <person name="Fluegel L."/>
            <person name="Davis C.M."/>
            <person name="Simpson J.R."/>
            <person name="Lauterbach L."/>
            <person name="Steele A.D."/>
            <person name="Gui C."/>
            <person name="Meng S."/>
            <person name="Li G."/>
            <person name="Viehrig K."/>
            <person name="Ye F."/>
            <person name="Su P."/>
            <person name="Kiefer A.F."/>
            <person name="Nichols A."/>
            <person name="Cepeda A.J."/>
            <person name="Yan W."/>
            <person name="Fan B."/>
            <person name="Jiang Y."/>
            <person name="Adhikari A."/>
            <person name="Zheng C.-J."/>
            <person name="Schuster L."/>
            <person name="Cowan T.M."/>
            <person name="Smanski M.J."/>
            <person name="Chevrette M.G."/>
            <person name="De Carvalho L.P.S."/>
            <person name="Shen B."/>
        </authorList>
    </citation>
    <scope>NUCLEOTIDE SEQUENCE [LARGE SCALE GENOMIC DNA]</scope>
    <source>
        <strain evidence="12 13">NPDC001281</strain>
    </source>
</reference>
<evidence type="ECO:0000256" key="2">
    <source>
        <dbReference type="ARBA" id="ARBA00022475"/>
    </source>
</evidence>
<feature type="compositionally biased region" description="Gly residues" evidence="8">
    <location>
        <begin position="538"/>
        <end position="565"/>
    </location>
</feature>
<evidence type="ECO:0000256" key="5">
    <source>
        <dbReference type="ARBA" id="ARBA00022692"/>
    </source>
</evidence>
<evidence type="ECO:0000256" key="1">
    <source>
        <dbReference type="ARBA" id="ARBA00004651"/>
    </source>
</evidence>
<accession>A0ABW6V5T3</accession>
<dbReference type="Pfam" id="PF24878">
    <property type="entry name" value="YkcB_C"/>
    <property type="match status" value="1"/>
</dbReference>
<evidence type="ECO:0000256" key="9">
    <source>
        <dbReference type="SAM" id="Phobius"/>
    </source>
</evidence>
<evidence type="ECO:0000259" key="11">
    <source>
        <dbReference type="Pfam" id="PF24878"/>
    </source>
</evidence>
<evidence type="ECO:0000256" key="6">
    <source>
        <dbReference type="ARBA" id="ARBA00022989"/>
    </source>
</evidence>
<feature type="transmembrane region" description="Helical" evidence="9">
    <location>
        <begin position="443"/>
        <end position="461"/>
    </location>
</feature>
<keyword evidence="6 9" id="KW-1133">Transmembrane helix</keyword>
<evidence type="ECO:0000256" key="7">
    <source>
        <dbReference type="ARBA" id="ARBA00023136"/>
    </source>
</evidence>
<keyword evidence="5 9" id="KW-0812">Transmembrane</keyword>
<feature type="transmembrane region" description="Helical" evidence="9">
    <location>
        <begin position="385"/>
        <end position="404"/>
    </location>
</feature>
<name>A0ABW6V5T3_MICFU</name>
<feature type="region of interest" description="Disordered" evidence="8">
    <location>
        <begin position="531"/>
        <end position="614"/>
    </location>
</feature>
<dbReference type="EMBL" id="JBIAXI010000008">
    <property type="protein sequence ID" value="MFF4774388.1"/>
    <property type="molecule type" value="Genomic_DNA"/>
</dbReference>
<proteinExistence type="predicted"/>
<dbReference type="InterPro" id="IPR056785">
    <property type="entry name" value="YkcA/B-like_C"/>
</dbReference>
<keyword evidence="13" id="KW-1185">Reference proteome</keyword>
<organism evidence="12 13">
    <name type="scientific">Microtetraspora fusca</name>
    <dbReference type="NCBI Taxonomy" id="1997"/>
    <lineage>
        <taxon>Bacteria</taxon>
        <taxon>Bacillati</taxon>
        <taxon>Actinomycetota</taxon>
        <taxon>Actinomycetes</taxon>
        <taxon>Streptosporangiales</taxon>
        <taxon>Streptosporangiaceae</taxon>
        <taxon>Microtetraspora</taxon>
    </lineage>
</organism>
<keyword evidence="2" id="KW-1003">Cell membrane</keyword>
<feature type="transmembrane region" description="Helical" evidence="9">
    <location>
        <begin position="501"/>
        <end position="520"/>
    </location>
</feature>
<keyword evidence="4" id="KW-0808">Transferase</keyword>
<evidence type="ECO:0000259" key="10">
    <source>
        <dbReference type="Pfam" id="PF13231"/>
    </source>
</evidence>
<feature type="transmembrane region" description="Helical" evidence="9">
    <location>
        <begin position="112"/>
        <end position="139"/>
    </location>
</feature>
<dbReference type="PANTHER" id="PTHR33908">
    <property type="entry name" value="MANNOSYLTRANSFERASE YKCB-RELATED"/>
    <property type="match status" value="1"/>
</dbReference>